<dbReference type="EMBL" id="CWQJ01000017">
    <property type="protein sequence ID" value="CSC41723.1"/>
    <property type="molecule type" value="Genomic_DNA"/>
</dbReference>
<dbReference type="Proteomes" id="UP000041770">
    <property type="component" value="Unassembled WGS sequence"/>
</dbReference>
<accession>A0A656AFG5</accession>
<dbReference type="AlphaFoldDB" id="A0A656AFG5"/>
<proteinExistence type="predicted"/>
<evidence type="ECO:0000313" key="3">
    <source>
        <dbReference type="Proteomes" id="UP000041770"/>
    </source>
</evidence>
<name>A0A656AFG5_VIBCL</name>
<sequence>MMMACTRRSGEMLVKPLRIVVIAPVYLSVLSRKIAPNTIHNTETVMPKPCNTEAITRLADISQNIRAIATVRAKATGMAFLAGQLRPTSKIAATTMGEKATSASSVSFMEYFLVLELSINRDELTRTECRVRLTSKSSVVDFL</sequence>
<protein>
    <submittedName>
        <fullName evidence="2">Uncharacterized protein</fullName>
    </submittedName>
</protein>
<reference evidence="3 4" key="1">
    <citation type="submission" date="2015-07" db="EMBL/GenBank/DDBJ databases">
        <authorList>
            <consortium name="Pathogen Informatics"/>
        </authorList>
    </citation>
    <scope>NUCLEOTIDE SEQUENCE [LARGE SCALE GENOMIC DNA]</scope>
    <source>
        <strain evidence="2 3">A316</strain>
        <strain evidence="1 4">A325</strain>
    </source>
</reference>
<evidence type="ECO:0000313" key="4">
    <source>
        <dbReference type="Proteomes" id="UP000046067"/>
    </source>
</evidence>
<evidence type="ECO:0000313" key="2">
    <source>
        <dbReference type="EMBL" id="CSD11132.1"/>
    </source>
</evidence>
<dbReference type="EMBL" id="CWQY01000028">
    <property type="protein sequence ID" value="CSD11132.1"/>
    <property type="molecule type" value="Genomic_DNA"/>
</dbReference>
<evidence type="ECO:0000313" key="1">
    <source>
        <dbReference type="EMBL" id="CSC41723.1"/>
    </source>
</evidence>
<dbReference type="Proteomes" id="UP000046067">
    <property type="component" value="Unassembled WGS sequence"/>
</dbReference>
<organism evidence="2 3">
    <name type="scientific">Vibrio cholerae</name>
    <dbReference type="NCBI Taxonomy" id="666"/>
    <lineage>
        <taxon>Bacteria</taxon>
        <taxon>Pseudomonadati</taxon>
        <taxon>Pseudomonadota</taxon>
        <taxon>Gammaproteobacteria</taxon>
        <taxon>Vibrionales</taxon>
        <taxon>Vibrionaceae</taxon>
        <taxon>Vibrio</taxon>
    </lineage>
</organism>
<gene>
    <name evidence="2" type="ORF">ERS013200_03202</name>
    <name evidence="1" type="ORF">ERS013201_02569</name>
</gene>